<evidence type="ECO:0000259" key="9">
    <source>
        <dbReference type="PROSITE" id="PS50006"/>
    </source>
</evidence>
<dbReference type="InterPro" id="IPR000253">
    <property type="entry name" value="FHA_dom"/>
</dbReference>
<dbReference type="SUPFAM" id="SSF49879">
    <property type="entry name" value="SMAD/FHA domain"/>
    <property type="match status" value="1"/>
</dbReference>
<keyword evidence="4 8" id="KW-0812">Transmembrane</keyword>
<evidence type="ECO:0000256" key="2">
    <source>
        <dbReference type="ARBA" id="ARBA00022475"/>
    </source>
</evidence>
<proteinExistence type="predicted"/>
<evidence type="ECO:0000256" key="3">
    <source>
        <dbReference type="ARBA" id="ARBA00022553"/>
    </source>
</evidence>
<evidence type="ECO:0000313" key="10">
    <source>
        <dbReference type="EMBL" id="NMR18820.1"/>
    </source>
</evidence>
<keyword evidence="6 8" id="KW-0472">Membrane</keyword>
<feature type="region of interest" description="Disordered" evidence="7">
    <location>
        <begin position="450"/>
        <end position="471"/>
    </location>
</feature>
<dbReference type="Pfam" id="PF00498">
    <property type="entry name" value="FHA"/>
    <property type="match status" value="1"/>
</dbReference>
<sequence length="471" mass="48318">MRSPMSMFRTVPAPMGRRLLAYLVDSLVLSLLAGVPLLLALVPAAAAQAEDPTVQPNGLLVALAAVLALAVGGFQWWYQGTHGWTLGKRLVGIRTLSAETGRPIGMVRVLVRYLVIAGCSLVPVVGAALVFLSPFFDATGRRQGWHDRAAGDVVLDVWNGRDPSVADESTTASFTSRVEGMLEVDASAAGTRRGARAEAAEAAASAAGGPAVAAAPAPGAPPTRIDPWADALAHRTLDTERLPTVPVPVDTPFPVAQPDATVAQVVGPVPAPPLVPTPPTPAAPRTAPVTTSIPAWAGAGEDVESTRMSLPRPAPAPADRRHPDVPWADLALSDGRRVTVAGTALLGRNPAPRAGESPDMLLPVIDMGRSVSKTHLAVGVDVHGPWVVDRRSTNGTVVTLFDGQQILCAPEQTVRLATGATVSFGDYAFTVLTVGQGGEGPVVVEDERVEASGSGGAGGGVRASGARGAGA</sequence>
<dbReference type="InterPro" id="IPR010432">
    <property type="entry name" value="RDD"/>
</dbReference>
<protein>
    <submittedName>
        <fullName evidence="10">FHA domain-containing protein</fullName>
    </submittedName>
</protein>
<accession>A0A7Y0LVH7</accession>
<keyword evidence="2" id="KW-1003">Cell membrane</keyword>
<keyword evidence="11" id="KW-1185">Reference proteome</keyword>
<evidence type="ECO:0000313" key="11">
    <source>
        <dbReference type="Proteomes" id="UP000562124"/>
    </source>
</evidence>
<feature type="region of interest" description="Disordered" evidence="7">
    <location>
        <begin position="301"/>
        <end position="326"/>
    </location>
</feature>
<feature type="transmembrane region" description="Helical" evidence="8">
    <location>
        <begin position="110"/>
        <end position="132"/>
    </location>
</feature>
<evidence type="ECO:0000256" key="7">
    <source>
        <dbReference type="SAM" id="MobiDB-lite"/>
    </source>
</evidence>
<dbReference type="Proteomes" id="UP000562124">
    <property type="component" value="Unassembled WGS sequence"/>
</dbReference>
<name>A0A7Y0LVH7_CELFI</name>
<dbReference type="AlphaFoldDB" id="A0A7Y0LVH7"/>
<feature type="domain" description="FHA" evidence="9">
    <location>
        <begin position="344"/>
        <end position="399"/>
    </location>
</feature>
<dbReference type="PROSITE" id="PS50006">
    <property type="entry name" value="FHA_DOMAIN"/>
    <property type="match status" value="1"/>
</dbReference>
<evidence type="ECO:0000256" key="5">
    <source>
        <dbReference type="ARBA" id="ARBA00022989"/>
    </source>
</evidence>
<reference evidence="10 11" key="1">
    <citation type="submission" date="2020-04" db="EMBL/GenBank/DDBJ databases">
        <title>Sequencing and Assembly of C. fimi.</title>
        <authorList>
            <person name="Ramsey A.R."/>
        </authorList>
    </citation>
    <scope>NUCLEOTIDE SEQUENCE [LARGE SCALE GENOMIC DNA]</scope>
    <source>
        <strain evidence="10 11">SB</strain>
    </source>
</reference>
<dbReference type="Gene3D" id="2.60.200.20">
    <property type="match status" value="1"/>
</dbReference>
<feature type="transmembrane region" description="Helical" evidence="8">
    <location>
        <begin position="59"/>
        <end position="78"/>
    </location>
</feature>
<evidence type="ECO:0000256" key="6">
    <source>
        <dbReference type="ARBA" id="ARBA00023136"/>
    </source>
</evidence>
<dbReference type="GO" id="GO:0005886">
    <property type="term" value="C:plasma membrane"/>
    <property type="evidence" value="ECO:0007669"/>
    <property type="project" value="UniProtKB-SubCell"/>
</dbReference>
<dbReference type="RefSeq" id="WP_169322733.1">
    <property type="nucleotide sequence ID" value="NZ_JABCJJ010000001.1"/>
</dbReference>
<keyword evidence="3" id="KW-0597">Phosphoprotein</keyword>
<dbReference type="InterPro" id="IPR051791">
    <property type="entry name" value="Pra-immunoreactive"/>
</dbReference>
<evidence type="ECO:0000256" key="4">
    <source>
        <dbReference type="ARBA" id="ARBA00022692"/>
    </source>
</evidence>
<comment type="caution">
    <text evidence="10">The sequence shown here is derived from an EMBL/GenBank/DDBJ whole genome shotgun (WGS) entry which is preliminary data.</text>
</comment>
<dbReference type="InterPro" id="IPR008984">
    <property type="entry name" value="SMAD_FHA_dom_sf"/>
</dbReference>
<dbReference type="EMBL" id="JABCJJ010000001">
    <property type="protein sequence ID" value="NMR18820.1"/>
    <property type="molecule type" value="Genomic_DNA"/>
</dbReference>
<dbReference type="PANTHER" id="PTHR36115">
    <property type="entry name" value="PROLINE-RICH ANTIGEN HOMOLOG-RELATED"/>
    <property type="match status" value="1"/>
</dbReference>
<evidence type="ECO:0000256" key="8">
    <source>
        <dbReference type="SAM" id="Phobius"/>
    </source>
</evidence>
<comment type="subcellular location">
    <subcellularLocation>
        <location evidence="1">Cell membrane</location>
        <topology evidence="1">Multi-pass membrane protein</topology>
    </subcellularLocation>
</comment>
<feature type="compositionally biased region" description="Gly residues" evidence="7">
    <location>
        <begin position="453"/>
        <end position="471"/>
    </location>
</feature>
<gene>
    <name evidence="10" type="ORF">HIR71_01020</name>
</gene>
<feature type="compositionally biased region" description="Low complexity" evidence="7">
    <location>
        <begin position="200"/>
        <end position="217"/>
    </location>
</feature>
<feature type="region of interest" description="Disordered" evidence="7">
    <location>
        <begin position="200"/>
        <end position="220"/>
    </location>
</feature>
<keyword evidence="5 8" id="KW-1133">Transmembrane helix</keyword>
<dbReference type="Pfam" id="PF06271">
    <property type="entry name" value="RDD"/>
    <property type="match status" value="1"/>
</dbReference>
<organism evidence="10 11">
    <name type="scientific">Cellulomonas fimi</name>
    <dbReference type="NCBI Taxonomy" id="1708"/>
    <lineage>
        <taxon>Bacteria</taxon>
        <taxon>Bacillati</taxon>
        <taxon>Actinomycetota</taxon>
        <taxon>Actinomycetes</taxon>
        <taxon>Micrococcales</taxon>
        <taxon>Cellulomonadaceae</taxon>
        <taxon>Cellulomonas</taxon>
    </lineage>
</organism>
<dbReference type="CDD" id="cd00060">
    <property type="entry name" value="FHA"/>
    <property type="match status" value="1"/>
</dbReference>
<evidence type="ECO:0000256" key="1">
    <source>
        <dbReference type="ARBA" id="ARBA00004651"/>
    </source>
</evidence>